<dbReference type="SMART" id="SM00382">
    <property type="entry name" value="AAA"/>
    <property type="match status" value="1"/>
</dbReference>
<comment type="catalytic activity">
    <reaction evidence="13">
        <text>ATP + H2O + 4 H(+)(in) = ADP + phosphate + 5 H(+)(out)</text>
        <dbReference type="Rhea" id="RHEA:57720"/>
        <dbReference type="ChEBI" id="CHEBI:15377"/>
        <dbReference type="ChEBI" id="CHEBI:15378"/>
        <dbReference type="ChEBI" id="CHEBI:30616"/>
        <dbReference type="ChEBI" id="CHEBI:43474"/>
        <dbReference type="ChEBI" id="CHEBI:456216"/>
        <dbReference type="EC" id="7.1.2.2"/>
    </reaction>
</comment>
<evidence type="ECO:0000256" key="6">
    <source>
        <dbReference type="ARBA" id="ARBA00022781"/>
    </source>
</evidence>
<evidence type="ECO:0000313" key="16">
    <source>
        <dbReference type="Proteomes" id="UP000317593"/>
    </source>
</evidence>
<feature type="domain" description="AAA+ ATPase" evidence="14">
    <location>
        <begin position="159"/>
        <end position="344"/>
    </location>
</feature>
<gene>
    <name evidence="13" type="primary">atpD</name>
    <name evidence="15" type="ORF">SAMN06265218_107135</name>
</gene>
<dbReference type="FunFam" id="1.10.1140.10:FF:000006">
    <property type="entry name" value="ATP synthase subunit beta"/>
    <property type="match status" value="1"/>
</dbReference>
<evidence type="ECO:0000256" key="4">
    <source>
        <dbReference type="ARBA" id="ARBA00022475"/>
    </source>
</evidence>
<sequence length="475" mass="52203">MQPSNSIFNDRANGALSVPNNTGQISAIRGSVVDVVFPERLPEMQSKLKVEADRSVILEVTGHLNEKTVRTLALTSTRGIKRGLTVRDENATVTVPVGKQLLGRMFNMFGDPIDNKGALPPGEMKSIYQPSTASALHQSDQTIQPTGIKAIDLLSPIERGGKAGLFGGAGVGKTVLIMELIRNMVTQHEGISLFCGIGERNREAVELYKEITEAGVLDHTIMVFGQMNEPPGARFRVAHSALAMAEYFRDHERRDVLLLIDNIFRFVQAGAEVSGLMGKINSRLGYQPTLGSDLADIEERICSTQNGAITSIQAVYVPADDFTDPAVTHTFSHLSSYLVLSRERASQGLYPAVDLLKSGSKMLAPHITGPRHYRVAQQVKQILSQYEELKDIISMLGMEELSREDQQAVQRARRLERFFTQPFGVTEQFTGKKGAIVGIGEVVDGCEQIIEGAWDEVPERNLYMIGAIEEARSHE</sequence>
<dbReference type="CDD" id="cd01133">
    <property type="entry name" value="F1-ATPase_beta_CD"/>
    <property type="match status" value="1"/>
</dbReference>
<evidence type="ECO:0000256" key="11">
    <source>
        <dbReference type="ARBA" id="ARBA00023196"/>
    </source>
</evidence>
<keyword evidence="8 13" id="KW-1278">Translocase</keyword>
<evidence type="ECO:0000256" key="10">
    <source>
        <dbReference type="ARBA" id="ARBA00023136"/>
    </source>
</evidence>
<comment type="subcellular location">
    <subcellularLocation>
        <location evidence="13">Cell membrane</location>
        <topology evidence="13">Peripheral membrane protein</topology>
    </subcellularLocation>
    <subcellularLocation>
        <location evidence="1">Membrane</location>
    </subcellularLocation>
</comment>
<dbReference type="GO" id="GO:0046933">
    <property type="term" value="F:proton-transporting ATP synthase activity, rotational mechanism"/>
    <property type="evidence" value="ECO:0007669"/>
    <property type="project" value="UniProtKB-UniRule"/>
</dbReference>
<evidence type="ECO:0000313" key="15">
    <source>
        <dbReference type="EMBL" id="SMO63197.1"/>
    </source>
</evidence>
<dbReference type="Pfam" id="PF22919">
    <property type="entry name" value="ATP-synt_VA_C"/>
    <property type="match status" value="1"/>
</dbReference>
<dbReference type="InterPro" id="IPR036121">
    <property type="entry name" value="ATPase_F1/V1/A1_a/bsu_N_sf"/>
</dbReference>
<dbReference type="Gene3D" id="3.40.50.300">
    <property type="entry name" value="P-loop containing nucleotide triphosphate hydrolases"/>
    <property type="match status" value="1"/>
</dbReference>
<dbReference type="AlphaFoldDB" id="A0A521CUS6"/>
<dbReference type="InterPro" id="IPR000194">
    <property type="entry name" value="ATPase_F1/V1/A1_a/bsu_nucl-bd"/>
</dbReference>
<keyword evidence="11 13" id="KW-0139">CF(1)</keyword>
<dbReference type="NCBIfam" id="TIGR01039">
    <property type="entry name" value="atpD"/>
    <property type="match status" value="1"/>
</dbReference>
<feature type="binding site" evidence="13">
    <location>
        <begin position="167"/>
        <end position="174"/>
    </location>
    <ligand>
        <name>ATP</name>
        <dbReference type="ChEBI" id="CHEBI:30616"/>
    </ligand>
</feature>
<dbReference type="Gene3D" id="1.10.1140.10">
    <property type="entry name" value="Bovine Mitochondrial F1-atpase, Atp Synthase Beta Chain, Chain D, domain 3"/>
    <property type="match status" value="1"/>
</dbReference>
<organism evidence="15 16">
    <name type="scientific">Fodinibius sediminis</name>
    <dbReference type="NCBI Taxonomy" id="1214077"/>
    <lineage>
        <taxon>Bacteria</taxon>
        <taxon>Pseudomonadati</taxon>
        <taxon>Balneolota</taxon>
        <taxon>Balneolia</taxon>
        <taxon>Balneolales</taxon>
        <taxon>Balneolaceae</taxon>
        <taxon>Fodinibius</taxon>
    </lineage>
</organism>
<keyword evidence="7 13" id="KW-0067">ATP-binding</keyword>
<dbReference type="EMBL" id="FXTH01000007">
    <property type="protein sequence ID" value="SMO63197.1"/>
    <property type="molecule type" value="Genomic_DNA"/>
</dbReference>
<dbReference type="RefSeq" id="WP_142714380.1">
    <property type="nucleotide sequence ID" value="NZ_FXTH01000007.1"/>
</dbReference>
<dbReference type="Proteomes" id="UP000317593">
    <property type="component" value="Unassembled WGS sequence"/>
</dbReference>
<keyword evidence="10 13" id="KW-0472">Membrane</keyword>
<dbReference type="InterPro" id="IPR050053">
    <property type="entry name" value="ATPase_alpha/beta_chains"/>
</dbReference>
<dbReference type="FunFam" id="3.40.50.300:FF:001630">
    <property type="entry name" value="ATP synthase subunit beta"/>
    <property type="match status" value="1"/>
</dbReference>
<keyword evidence="9 13" id="KW-0406">Ion transport</keyword>
<keyword evidence="3 13" id="KW-0813">Transport</keyword>
<dbReference type="HAMAP" id="MF_01347">
    <property type="entry name" value="ATP_synth_beta_bact"/>
    <property type="match status" value="1"/>
</dbReference>
<evidence type="ECO:0000256" key="12">
    <source>
        <dbReference type="ARBA" id="ARBA00023310"/>
    </source>
</evidence>
<evidence type="ECO:0000256" key="3">
    <source>
        <dbReference type="ARBA" id="ARBA00022448"/>
    </source>
</evidence>
<protein>
    <recommendedName>
        <fullName evidence="13">ATP synthase subunit beta</fullName>
        <ecNumber evidence="13">7.1.2.2</ecNumber>
    </recommendedName>
    <alternativeName>
        <fullName evidence="13">ATP synthase F1 sector subunit beta</fullName>
    </alternativeName>
    <alternativeName>
        <fullName evidence="13">F-ATPase subunit beta</fullName>
    </alternativeName>
</protein>
<evidence type="ECO:0000256" key="8">
    <source>
        <dbReference type="ARBA" id="ARBA00022967"/>
    </source>
</evidence>
<keyword evidence="4 13" id="KW-1003">Cell membrane</keyword>
<accession>A0A521CUS6</accession>
<dbReference type="InterPro" id="IPR024034">
    <property type="entry name" value="ATPase_F1/V1_b/a_C"/>
</dbReference>
<dbReference type="PANTHER" id="PTHR15184">
    <property type="entry name" value="ATP SYNTHASE"/>
    <property type="match status" value="1"/>
</dbReference>
<evidence type="ECO:0000259" key="14">
    <source>
        <dbReference type="SMART" id="SM00382"/>
    </source>
</evidence>
<name>A0A521CUS6_9BACT</name>
<evidence type="ECO:0000256" key="2">
    <source>
        <dbReference type="ARBA" id="ARBA00008936"/>
    </source>
</evidence>
<dbReference type="Pfam" id="PF02874">
    <property type="entry name" value="ATP-synt_ab_N"/>
    <property type="match status" value="1"/>
</dbReference>
<keyword evidence="5 13" id="KW-0547">Nucleotide-binding</keyword>
<proteinExistence type="inferred from homology"/>
<dbReference type="SUPFAM" id="SSF47917">
    <property type="entry name" value="C-terminal domain of alpha and beta subunits of F1 ATP synthase"/>
    <property type="match status" value="1"/>
</dbReference>
<dbReference type="InterPro" id="IPR005722">
    <property type="entry name" value="ATP_synth_F1_bsu"/>
</dbReference>
<dbReference type="Pfam" id="PF00006">
    <property type="entry name" value="ATP-synt_ab"/>
    <property type="match status" value="1"/>
</dbReference>
<comment type="similarity">
    <text evidence="2 13">Belongs to the ATPase alpha/beta chains family.</text>
</comment>
<dbReference type="OrthoDB" id="9802718at2"/>
<dbReference type="EC" id="7.1.2.2" evidence="13"/>
<reference evidence="15 16" key="1">
    <citation type="submission" date="2017-05" db="EMBL/GenBank/DDBJ databases">
        <authorList>
            <person name="Varghese N."/>
            <person name="Submissions S."/>
        </authorList>
    </citation>
    <scope>NUCLEOTIDE SEQUENCE [LARGE SCALE GENOMIC DNA]</scope>
    <source>
        <strain evidence="15 16">DSM 21194</strain>
    </source>
</reference>
<dbReference type="GO" id="GO:0005886">
    <property type="term" value="C:plasma membrane"/>
    <property type="evidence" value="ECO:0007669"/>
    <property type="project" value="UniProtKB-SubCell"/>
</dbReference>
<dbReference type="SUPFAM" id="SSF52540">
    <property type="entry name" value="P-loop containing nucleoside triphosphate hydrolases"/>
    <property type="match status" value="1"/>
</dbReference>
<dbReference type="InterPro" id="IPR027417">
    <property type="entry name" value="P-loop_NTPase"/>
</dbReference>
<dbReference type="InterPro" id="IPR055190">
    <property type="entry name" value="ATP-synt_VA_C"/>
</dbReference>
<keyword evidence="16" id="KW-1185">Reference proteome</keyword>
<dbReference type="Gene3D" id="2.40.10.170">
    <property type="match status" value="1"/>
</dbReference>
<evidence type="ECO:0000256" key="5">
    <source>
        <dbReference type="ARBA" id="ARBA00022741"/>
    </source>
</evidence>
<evidence type="ECO:0000256" key="7">
    <source>
        <dbReference type="ARBA" id="ARBA00022840"/>
    </source>
</evidence>
<keyword evidence="12 13" id="KW-0066">ATP synthesis</keyword>
<dbReference type="GO" id="GO:0005524">
    <property type="term" value="F:ATP binding"/>
    <property type="evidence" value="ECO:0007669"/>
    <property type="project" value="UniProtKB-UniRule"/>
</dbReference>
<dbReference type="InterPro" id="IPR003593">
    <property type="entry name" value="AAA+_ATPase"/>
</dbReference>
<dbReference type="GO" id="GO:0045259">
    <property type="term" value="C:proton-transporting ATP synthase complex"/>
    <property type="evidence" value="ECO:0007669"/>
    <property type="project" value="UniProtKB-KW"/>
</dbReference>
<comment type="function">
    <text evidence="13">Produces ATP from ADP in the presence of a proton gradient across the membrane. The catalytic sites are hosted primarily by the beta subunits.</text>
</comment>
<dbReference type="PANTHER" id="PTHR15184:SF71">
    <property type="entry name" value="ATP SYNTHASE SUBUNIT BETA, MITOCHONDRIAL"/>
    <property type="match status" value="1"/>
</dbReference>
<dbReference type="SUPFAM" id="SSF50615">
    <property type="entry name" value="N-terminal domain of alpha and beta subunits of F1 ATP synthase"/>
    <property type="match status" value="1"/>
</dbReference>
<dbReference type="InterPro" id="IPR004100">
    <property type="entry name" value="ATPase_F1/V1/A1_a/bsu_N"/>
</dbReference>
<evidence type="ECO:0000256" key="1">
    <source>
        <dbReference type="ARBA" id="ARBA00004370"/>
    </source>
</evidence>
<dbReference type="CDD" id="cd18110">
    <property type="entry name" value="ATP-synt_F1_beta_C"/>
    <property type="match status" value="1"/>
</dbReference>
<evidence type="ECO:0000256" key="13">
    <source>
        <dbReference type="HAMAP-Rule" id="MF_01347"/>
    </source>
</evidence>
<keyword evidence="6 13" id="KW-0375">Hydrogen ion transport</keyword>
<evidence type="ECO:0000256" key="9">
    <source>
        <dbReference type="ARBA" id="ARBA00023065"/>
    </source>
</evidence>